<dbReference type="AlphaFoldDB" id="A0A4Q2SJT9"/>
<sequence>MSTLSLAPAFAPLARPARTTVRLTRRGRLTVFMLSLLVALTAAFVLAGGAVGTGEAGQPAPTEIVQVAPGDTLWGIASDIATDGDVRGVMNEIERLNALESTGLAAGQKLRVPVLTD</sequence>
<organism evidence="3 4">
    <name type="scientific">Nocardioides zhouii</name>
    <dbReference type="NCBI Taxonomy" id="1168729"/>
    <lineage>
        <taxon>Bacteria</taxon>
        <taxon>Bacillati</taxon>
        <taxon>Actinomycetota</taxon>
        <taxon>Actinomycetes</taxon>
        <taxon>Propionibacteriales</taxon>
        <taxon>Nocardioidaceae</taxon>
        <taxon>Nocardioides</taxon>
    </lineage>
</organism>
<dbReference type="CDD" id="cd00118">
    <property type="entry name" value="LysM"/>
    <property type="match status" value="1"/>
</dbReference>
<keyword evidence="1" id="KW-1133">Transmembrane helix</keyword>
<feature type="transmembrane region" description="Helical" evidence="1">
    <location>
        <begin position="32"/>
        <end position="51"/>
    </location>
</feature>
<evidence type="ECO:0000313" key="4">
    <source>
        <dbReference type="Proteomes" id="UP000291101"/>
    </source>
</evidence>
<dbReference type="RefSeq" id="WP_129427991.1">
    <property type="nucleotide sequence ID" value="NZ_SDWV01000019.1"/>
</dbReference>
<name>A0A4Q2SJT9_9ACTN</name>
<dbReference type="SUPFAM" id="SSF54106">
    <property type="entry name" value="LysM domain"/>
    <property type="match status" value="1"/>
</dbReference>
<comment type="caution">
    <text evidence="3">The sequence shown here is derived from an EMBL/GenBank/DDBJ whole genome shotgun (WGS) entry which is preliminary data.</text>
</comment>
<dbReference type="InterPro" id="IPR018392">
    <property type="entry name" value="LysM"/>
</dbReference>
<dbReference type="SMART" id="SM00257">
    <property type="entry name" value="LysM"/>
    <property type="match status" value="1"/>
</dbReference>
<dbReference type="OrthoDB" id="5084290at2"/>
<evidence type="ECO:0000313" key="3">
    <source>
        <dbReference type="EMBL" id="RYC05855.1"/>
    </source>
</evidence>
<dbReference type="EMBL" id="SDWV01000019">
    <property type="protein sequence ID" value="RYC05855.1"/>
    <property type="molecule type" value="Genomic_DNA"/>
</dbReference>
<evidence type="ECO:0000256" key="1">
    <source>
        <dbReference type="SAM" id="Phobius"/>
    </source>
</evidence>
<dbReference type="InterPro" id="IPR036779">
    <property type="entry name" value="LysM_dom_sf"/>
</dbReference>
<gene>
    <name evidence="3" type="ORF">EUA94_16485</name>
</gene>
<dbReference type="Pfam" id="PF01476">
    <property type="entry name" value="LysM"/>
    <property type="match status" value="1"/>
</dbReference>
<evidence type="ECO:0000259" key="2">
    <source>
        <dbReference type="PROSITE" id="PS51782"/>
    </source>
</evidence>
<accession>A0A4Q2SJT9</accession>
<dbReference type="Gene3D" id="3.10.350.10">
    <property type="entry name" value="LysM domain"/>
    <property type="match status" value="1"/>
</dbReference>
<dbReference type="Proteomes" id="UP000291101">
    <property type="component" value="Unassembled WGS sequence"/>
</dbReference>
<protein>
    <submittedName>
        <fullName evidence="3">LysM peptidoglycan-binding domain-containing protein</fullName>
    </submittedName>
</protein>
<reference evidence="3 4" key="1">
    <citation type="submission" date="2019-01" db="EMBL/GenBank/DDBJ databases">
        <title>Novel species of Nocardioides.</title>
        <authorList>
            <person name="Liu Q."/>
            <person name="X Y.-H."/>
        </authorList>
    </citation>
    <scope>NUCLEOTIDE SEQUENCE [LARGE SCALE GENOMIC DNA]</scope>
    <source>
        <strain evidence="3 4">HLT2-9</strain>
    </source>
</reference>
<keyword evidence="1" id="KW-0472">Membrane</keyword>
<feature type="domain" description="LysM" evidence="2">
    <location>
        <begin position="63"/>
        <end position="112"/>
    </location>
</feature>
<dbReference type="PROSITE" id="PS51782">
    <property type="entry name" value="LYSM"/>
    <property type="match status" value="1"/>
</dbReference>
<proteinExistence type="predicted"/>
<keyword evidence="1" id="KW-0812">Transmembrane</keyword>
<keyword evidence="4" id="KW-1185">Reference proteome</keyword>